<evidence type="ECO:0000259" key="5">
    <source>
        <dbReference type="PROSITE" id="PS51891"/>
    </source>
</evidence>
<dbReference type="GeneID" id="85309855"/>
<dbReference type="SUPFAM" id="SSF51316">
    <property type="entry name" value="Mss4-like"/>
    <property type="match status" value="1"/>
</dbReference>
<dbReference type="InterPro" id="IPR011057">
    <property type="entry name" value="Mss4-like_sf"/>
</dbReference>
<comment type="caution">
    <text evidence="6">The sequence shown here is derived from an EMBL/GenBank/DDBJ whole genome shotgun (WGS) entry which is preliminary data.</text>
</comment>
<keyword evidence="2" id="KW-0479">Metal-binding</keyword>
<dbReference type="Gene3D" id="3.90.1590.10">
    <property type="entry name" value="glutathione-dependent formaldehyde- activating enzyme (gfa)"/>
    <property type="match status" value="1"/>
</dbReference>
<evidence type="ECO:0000256" key="3">
    <source>
        <dbReference type="ARBA" id="ARBA00022833"/>
    </source>
</evidence>
<keyword evidence="3" id="KW-0862">Zinc</keyword>
<protein>
    <submittedName>
        <fullName evidence="6">Mss4-like protein</fullName>
    </submittedName>
</protein>
<dbReference type="AlphaFoldDB" id="A0AAJ0C8I7"/>
<dbReference type="PANTHER" id="PTHR33337:SF40">
    <property type="entry name" value="CENP-V_GFA DOMAIN-CONTAINING PROTEIN-RELATED"/>
    <property type="match status" value="1"/>
</dbReference>
<dbReference type="GO" id="GO:0016846">
    <property type="term" value="F:carbon-sulfur lyase activity"/>
    <property type="evidence" value="ECO:0007669"/>
    <property type="project" value="InterPro"/>
</dbReference>
<dbReference type="EMBL" id="MU838998">
    <property type="protein sequence ID" value="KAK1771467.1"/>
    <property type="molecule type" value="Genomic_DNA"/>
</dbReference>
<accession>A0AAJ0C8I7</accession>
<organism evidence="6 7">
    <name type="scientific">Phialemonium atrogriseum</name>
    <dbReference type="NCBI Taxonomy" id="1093897"/>
    <lineage>
        <taxon>Eukaryota</taxon>
        <taxon>Fungi</taxon>
        <taxon>Dikarya</taxon>
        <taxon>Ascomycota</taxon>
        <taxon>Pezizomycotina</taxon>
        <taxon>Sordariomycetes</taxon>
        <taxon>Sordariomycetidae</taxon>
        <taxon>Cephalothecales</taxon>
        <taxon>Cephalothecaceae</taxon>
        <taxon>Phialemonium</taxon>
    </lineage>
</organism>
<feature type="domain" description="CENP-V/GFA" evidence="5">
    <location>
        <begin position="17"/>
        <end position="144"/>
    </location>
</feature>
<keyword evidence="4" id="KW-0456">Lyase</keyword>
<name>A0AAJ0C8I7_9PEZI</name>
<dbReference type="Pfam" id="PF04828">
    <property type="entry name" value="GFA"/>
    <property type="match status" value="1"/>
</dbReference>
<dbReference type="PROSITE" id="PS51891">
    <property type="entry name" value="CENP_V_GFA"/>
    <property type="match status" value="1"/>
</dbReference>
<dbReference type="InterPro" id="IPR006913">
    <property type="entry name" value="CENP-V/GFA"/>
</dbReference>
<sequence>MSSAKALAGDFPVPKFIEGGCVCGALRYRVDFPEDHDFKAASGSCQCTQCRKQTGSLFFLHQTVPATAFSFTSDTSTLKTFQASPKAYRAFCSTCGTFFYWQPQSREYVSLAVGTIDPLYLFGEGSDGVQTGLREGEVGPIPKKGYGLALAGGGGDHGWCANEIPGVTDNVPVLGLARGRRLAEDC</sequence>
<evidence type="ECO:0000256" key="4">
    <source>
        <dbReference type="ARBA" id="ARBA00023239"/>
    </source>
</evidence>
<evidence type="ECO:0000313" key="6">
    <source>
        <dbReference type="EMBL" id="KAK1771467.1"/>
    </source>
</evidence>
<evidence type="ECO:0000313" key="7">
    <source>
        <dbReference type="Proteomes" id="UP001244011"/>
    </source>
</evidence>
<gene>
    <name evidence="6" type="ORF">QBC33DRAFT_523797</name>
</gene>
<dbReference type="GO" id="GO:0046872">
    <property type="term" value="F:metal ion binding"/>
    <property type="evidence" value="ECO:0007669"/>
    <property type="project" value="UniProtKB-KW"/>
</dbReference>
<dbReference type="Proteomes" id="UP001244011">
    <property type="component" value="Unassembled WGS sequence"/>
</dbReference>
<reference evidence="6" key="1">
    <citation type="submission" date="2023-06" db="EMBL/GenBank/DDBJ databases">
        <title>Genome-scale phylogeny and comparative genomics of the fungal order Sordariales.</title>
        <authorList>
            <consortium name="Lawrence Berkeley National Laboratory"/>
            <person name="Hensen N."/>
            <person name="Bonometti L."/>
            <person name="Westerberg I."/>
            <person name="Brannstrom I.O."/>
            <person name="Guillou S."/>
            <person name="Cros-Aarteil S."/>
            <person name="Calhoun S."/>
            <person name="Haridas S."/>
            <person name="Kuo A."/>
            <person name="Mondo S."/>
            <person name="Pangilinan J."/>
            <person name="Riley R."/>
            <person name="Labutti K."/>
            <person name="Andreopoulos B."/>
            <person name="Lipzen A."/>
            <person name="Chen C."/>
            <person name="Yanf M."/>
            <person name="Daum C."/>
            <person name="Ng V."/>
            <person name="Clum A."/>
            <person name="Steindorff A."/>
            <person name="Ohm R."/>
            <person name="Martin F."/>
            <person name="Silar P."/>
            <person name="Natvig D."/>
            <person name="Lalanne C."/>
            <person name="Gautier V."/>
            <person name="Ament-Velasquez S.L."/>
            <person name="Kruys A."/>
            <person name="Hutchinson M.I."/>
            <person name="Powell A.J."/>
            <person name="Barry K."/>
            <person name="Miller A.N."/>
            <person name="Grigoriev I.V."/>
            <person name="Debuchy R."/>
            <person name="Gladieux P."/>
            <person name="Thoren M.H."/>
            <person name="Johannesson H."/>
        </authorList>
    </citation>
    <scope>NUCLEOTIDE SEQUENCE</scope>
    <source>
        <strain evidence="6">8032-3</strain>
    </source>
</reference>
<evidence type="ECO:0000256" key="1">
    <source>
        <dbReference type="ARBA" id="ARBA00005495"/>
    </source>
</evidence>
<dbReference type="PANTHER" id="PTHR33337">
    <property type="entry name" value="GFA DOMAIN-CONTAINING PROTEIN"/>
    <property type="match status" value="1"/>
</dbReference>
<dbReference type="RefSeq" id="XP_060287680.1">
    <property type="nucleotide sequence ID" value="XM_060426668.1"/>
</dbReference>
<keyword evidence="7" id="KW-1185">Reference proteome</keyword>
<evidence type="ECO:0000256" key="2">
    <source>
        <dbReference type="ARBA" id="ARBA00022723"/>
    </source>
</evidence>
<proteinExistence type="inferred from homology"/>
<comment type="similarity">
    <text evidence="1">Belongs to the Gfa family.</text>
</comment>